<evidence type="ECO:0000256" key="1">
    <source>
        <dbReference type="SAM" id="SignalP"/>
    </source>
</evidence>
<protein>
    <submittedName>
        <fullName evidence="2">Uncharacterized protein</fullName>
    </submittedName>
</protein>
<dbReference type="AlphaFoldDB" id="A0A420X1B9"/>
<sequence length="39" mass="3865">MNARNRLNTLFAITLAALLPTAALANPVDSGAGESAAAP</sequence>
<keyword evidence="1" id="KW-0732">Signal</keyword>
<gene>
    <name evidence="2" type="ORF">C7446_0459</name>
</gene>
<reference evidence="2 3" key="1">
    <citation type="submission" date="2018-10" db="EMBL/GenBank/DDBJ databases">
        <title>Genomic Encyclopedia of Type Strains, Phase IV (KMG-IV): sequencing the most valuable type-strain genomes for metagenomic binning, comparative biology and taxonomic classification.</title>
        <authorList>
            <person name="Goeker M."/>
        </authorList>
    </citation>
    <scope>NUCLEOTIDE SEQUENCE [LARGE SCALE GENOMIC DNA]</scope>
    <source>
        <strain evidence="2 3">DSM 23229</strain>
    </source>
</reference>
<keyword evidence="3" id="KW-1185">Reference proteome</keyword>
<evidence type="ECO:0000313" key="2">
    <source>
        <dbReference type="EMBL" id="RKR07643.1"/>
    </source>
</evidence>
<feature type="signal peptide" evidence="1">
    <location>
        <begin position="1"/>
        <end position="25"/>
    </location>
</feature>
<feature type="chain" id="PRO_5019045959" evidence="1">
    <location>
        <begin position="26"/>
        <end position="39"/>
    </location>
</feature>
<dbReference type="Proteomes" id="UP000281975">
    <property type="component" value="Unassembled WGS sequence"/>
</dbReference>
<organism evidence="2 3">
    <name type="scientific">Kushneria sinocarnis</name>
    <dbReference type="NCBI Taxonomy" id="595502"/>
    <lineage>
        <taxon>Bacteria</taxon>
        <taxon>Pseudomonadati</taxon>
        <taxon>Pseudomonadota</taxon>
        <taxon>Gammaproteobacteria</taxon>
        <taxon>Oceanospirillales</taxon>
        <taxon>Halomonadaceae</taxon>
        <taxon>Kushneria</taxon>
    </lineage>
</organism>
<dbReference type="EMBL" id="RBIN01000001">
    <property type="protein sequence ID" value="RKR07643.1"/>
    <property type="molecule type" value="Genomic_DNA"/>
</dbReference>
<comment type="caution">
    <text evidence="2">The sequence shown here is derived from an EMBL/GenBank/DDBJ whole genome shotgun (WGS) entry which is preliminary data.</text>
</comment>
<accession>A0A420X1B9</accession>
<name>A0A420X1B9_9GAMM</name>
<evidence type="ECO:0000313" key="3">
    <source>
        <dbReference type="Proteomes" id="UP000281975"/>
    </source>
</evidence>
<proteinExistence type="predicted"/>